<name>A0A2P6NJ44_9EUKA</name>
<dbReference type="Proteomes" id="UP000241769">
    <property type="component" value="Unassembled WGS sequence"/>
</dbReference>
<proteinExistence type="predicted"/>
<dbReference type="AlphaFoldDB" id="A0A2P6NJ44"/>
<dbReference type="InParanoid" id="A0A2P6NJ44"/>
<reference evidence="1 2" key="1">
    <citation type="journal article" date="2018" name="Genome Biol. Evol.">
        <title>Multiple Roots of Fruiting Body Formation in Amoebozoa.</title>
        <authorList>
            <person name="Hillmann F."/>
            <person name="Forbes G."/>
            <person name="Novohradska S."/>
            <person name="Ferling I."/>
            <person name="Riege K."/>
            <person name="Groth M."/>
            <person name="Westermann M."/>
            <person name="Marz M."/>
            <person name="Spaller T."/>
            <person name="Winckler T."/>
            <person name="Schaap P."/>
            <person name="Glockner G."/>
        </authorList>
    </citation>
    <scope>NUCLEOTIDE SEQUENCE [LARGE SCALE GENOMIC DNA]</scope>
    <source>
        <strain evidence="1 2">Jena</strain>
    </source>
</reference>
<gene>
    <name evidence="1" type="ORF">PROFUN_08646</name>
</gene>
<dbReference type="EMBL" id="MDYQ01000072">
    <property type="protein sequence ID" value="PRP83962.1"/>
    <property type="molecule type" value="Genomic_DNA"/>
</dbReference>
<evidence type="ECO:0000313" key="1">
    <source>
        <dbReference type="EMBL" id="PRP83962.1"/>
    </source>
</evidence>
<comment type="caution">
    <text evidence="1">The sequence shown here is derived from an EMBL/GenBank/DDBJ whole genome shotgun (WGS) entry which is preliminary data.</text>
</comment>
<protein>
    <submittedName>
        <fullName evidence="1">Uncharacterized protein</fullName>
    </submittedName>
</protein>
<evidence type="ECO:0000313" key="2">
    <source>
        <dbReference type="Proteomes" id="UP000241769"/>
    </source>
</evidence>
<keyword evidence="2" id="KW-1185">Reference proteome</keyword>
<accession>A0A2P6NJ44</accession>
<organism evidence="1 2">
    <name type="scientific">Planoprotostelium fungivorum</name>
    <dbReference type="NCBI Taxonomy" id="1890364"/>
    <lineage>
        <taxon>Eukaryota</taxon>
        <taxon>Amoebozoa</taxon>
        <taxon>Evosea</taxon>
        <taxon>Variosea</taxon>
        <taxon>Cavosteliida</taxon>
        <taxon>Cavosteliaceae</taxon>
        <taxon>Planoprotostelium</taxon>
    </lineage>
</organism>
<sequence>MSTRAWYEWKYLDKTYNSRLYSLPDPRVGRLQFNAGENSNERLSTKRTRHRPLNLWVVQFKVS</sequence>